<dbReference type="Proteomes" id="UP000249091">
    <property type="component" value="Chromosome 1"/>
</dbReference>
<feature type="domain" description="NlpC/P60" evidence="6">
    <location>
        <begin position="210"/>
        <end position="325"/>
    </location>
</feature>
<dbReference type="PANTHER" id="PTHR47359">
    <property type="entry name" value="PEPTIDOGLYCAN DL-ENDOPEPTIDASE CWLO"/>
    <property type="match status" value="1"/>
</dbReference>
<name>A0A2X4UGA9_9NOCA</name>
<dbReference type="AlphaFoldDB" id="A0A2X4UGA9"/>
<dbReference type="GO" id="GO:0006508">
    <property type="term" value="P:proteolysis"/>
    <property type="evidence" value="ECO:0007669"/>
    <property type="project" value="UniProtKB-KW"/>
</dbReference>
<evidence type="ECO:0000259" key="6">
    <source>
        <dbReference type="PROSITE" id="PS51935"/>
    </source>
</evidence>
<dbReference type="EMBL" id="LS483468">
    <property type="protein sequence ID" value="SQI38003.1"/>
    <property type="molecule type" value="Genomic_DNA"/>
</dbReference>
<dbReference type="InterPro" id="IPR051794">
    <property type="entry name" value="PG_Endopeptidase_C40"/>
</dbReference>
<dbReference type="Gene3D" id="3.90.1720.10">
    <property type="entry name" value="endopeptidase domain like (from Nostoc punctiforme)"/>
    <property type="match status" value="1"/>
</dbReference>
<feature type="region of interest" description="Disordered" evidence="5">
    <location>
        <begin position="170"/>
        <end position="195"/>
    </location>
</feature>
<organism evidence="7 8">
    <name type="scientific">Rhodococcus coprophilus</name>
    <dbReference type="NCBI Taxonomy" id="38310"/>
    <lineage>
        <taxon>Bacteria</taxon>
        <taxon>Bacillati</taxon>
        <taxon>Actinomycetota</taxon>
        <taxon>Actinomycetes</taxon>
        <taxon>Mycobacteriales</taxon>
        <taxon>Nocardiaceae</taxon>
        <taxon>Rhodococcus</taxon>
    </lineage>
</organism>
<dbReference type="PANTHER" id="PTHR47359:SF3">
    <property type="entry name" value="NLP_P60 DOMAIN-CONTAINING PROTEIN-RELATED"/>
    <property type="match status" value="1"/>
</dbReference>
<evidence type="ECO:0000256" key="3">
    <source>
        <dbReference type="ARBA" id="ARBA00022801"/>
    </source>
</evidence>
<evidence type="ECO:0000256" key="5">
    <source>
        <dbReference type="SAM" id="MobiDB-lite"/>
    </source>
</evidence>
<evidence type="ECO:0000256" key="4">
    <source>
        <dbReference type="ARBA" id="ARBA00022807"/>
    </source>
</evidence>
<keyword evidence="3 7" id="KW-0378">Hydrolase</keyword>
<dbReference type="Pfam" id="PF00877">
    <property type="entry name" value="NLPC_P60"/>
    <property type="match status" value="1"/>
</dbReference>
<reference evidence="7 8" key="1">
    <citation type="submission" date="2018-06" db="EMBL/GenBank/DDBJ databases">
        <authorList>
            <consortium name="Pathogen Informatics"/>
            <person name="Doyle S."/>
        </authorList>
    </citation>
    <scope>NUCLEOTIDE SEQUENCE [LARGE SCALE GENOMIC DNA]</scope>
    <source>
        <strain evidence="7 8">NCTC10994</strain>
    </source>
</reference>
<sequence>MITSAGADLLTAPLQELLVAFGSASPPGGDPGAHVREGARLAEEVHAAGRDAVAELAWAWAGPAAENALTSAERVVSDVLTAADRGLDIAAVALEATVTVVTGAAELQQLVDSFHAFAQQAAPVAGLPHGQLMLLTVAVEHIADGLHVLTRVVSSLADLTDRLTALMPDPGGQTAHSPTDPGIQALTGSRAGGTGTEVVLPDGSVSVAPNAAAATAVRRALDQQGTPYVWGGTTPGQGLDCSALTQYAYGEAGVEIPRLAQEQDVGQRVDAGSVLPGDLAVWDGHVAMVVGNGLMVEAGDPVAVTPIRTGNAGMAFQGFYRPTSV</sequence>
<comment type="similarity">
    <text evidence="1">Belongs to the peptidase C40 family.</text>
</comment>
<evidence type="ECO:0000313" key="7">
    <source>
        <dbReference type="EMBL" id="SQI38003.1"/>
    </source>
</evidence>
<dbReference type="STRING" id="1219011.GCA_001895045_01561"/>
<keyword evidence="4" id="KW-0788">Thiol protease</keyword>
<dbReference type="InterPro" id="IPR038765">
    <property type="entry name" value="Papain-like_cys_pep_sf"/>
</dbReference>
<dbReference type="RefSeq" id="WP_111731638.1">
    <property type="nucleotide sequence ID" value="NZ_JAFBBL010000001.1"/>
</dbReference>
<dbReference type="KEGG" id="rcr:NCTC10994_03847"/>
<evidence type="ECO:0000256" key="2">
    <source>
        <dbReference type="ARBA" id="ARBA00022670"/>
    </source>
</evidence>
<evidence type="ECO:0000256" key="1">
    <source>
        <dbReference type="ARBA" id="ARBA00007074"/>
    </source>
</evidence>
<accession>A0A2X4UGA9</accession>
<dbReference type="SUPFAM" id="SSF54001">
    <property type="entry name" value="Cysteine proteinases"/>
    <property type="match status" value="1"/>
</dbReference>
<evidence type="ECO:0000313" key="8">
    <source>
        <dbReference type="Proteomes" id="UP000249091"/>
    </source>
</evidence>
<dbReference type="PROSITE" id="PS51935">
    <property type="entry name" value="NLPC_P60"/>
    <property type="match status" value="1"/>
</dbReference>
<dbReference type="EC" id="3.4.19.-" evidence="7"/>
<gene>
    <name evidence="7" type="primary">pgdS</name>
    <name evidence="7" type="ORF">NCTC10994_03847</name>
</gene>
<keyword evidence="2" id="KW-0645">Protease</keyword>
<keyword evidence="8" id="KW-1185">Reference proteome</keyword>
<dbReference type="GO" id="GO:0008234">
    <property type="term" value="F:cysteine-type peptidase activity"/>
    <property type="evidence" value="ECO:0007669"/>
    <property type="project" value="UniProtKB-KW"/>
</dbReference>
<proteinExistence type="inferred from homology"/>
<protein>
    <submittedName>
        <fullName evidence="7">NlpC/P60 family protein</fullName>
        <ecNumber evidence="7">3.4.19.-</ecNumber>
    </submittedName>
</protein>
<dbReference type="InterPro" id="IPR000064">
    <property type="entry name" value="NLP_P60_dom"/>
</dbReference>